<dbReference type="Proteomes" id="UP000053611">
    <property type="component" value="Unassembled WGS sequence"/>
</dbReference>
<dbReference type="EMBL" id="KQ087273">
    <property type="protein sequence ID" value="KLT39036.1"/>
    <property type="molecule type" value="Genomic_DNA"/>
</dbReference>
<feature type="transmembrane region" description="Helical" evidence="7">
    <location>
        <begin position="696"/>
        <end position="719"/>
    </location>
</feature>
<feature type="compositionally biased region" description="Basic and acidic residues" evidence="6">
    <location>
        <begin position="805"/>
        <end position="814"/>
    </location>
</feature>
<evidence type="ECO:0000313" key="8">
    <source>
        <dbReference type="EMBL" id="KLT39036.1"/>
    </source>
</evidence>
<evidence type="ECO:0000313" key="9">
    <source>
        <dbReference type="Proteomes" id="UP000053611"/>
    </source>
</evidence>
<dbReference type="PANTHER" id="PTHR11206">
    <property type="entry name" value="MULTIDRUG RESISTANCE PROTEIN"/>
    <property type="match status" value="1"/>
</dbReference>
<dbReference type="GO" id="GO:1990961">
    <property type="term" value="P:xenobiotic detoxification by transmembrane export across the plasma membrane"/>
    <property type="evidence" value="ECO:0007669"/>
    <property type="project" value="InterPro"/>
</dbReference>
<feature type="transmembrane region" description="Helical" evidence="7">
    <location>
        <begin position="567"/>
        <end position="587"/>
    </location>
</feature>
<keyword evidence="4 7" id="KW-1133">Transmembrane helix</keyword>
<accession>A0A0J0XD85</accession>
<protein>
    <submittedName>
        <fullName evidence="8">MATE efflux family protein</fullName>
    </submittedName>
</protein>
<dbReference type="GO" id="GO:0042910">
    <property type="term" value="F:xenobiotic transmembrane transporter activity"/>
    <property type="evidence" value="ECO:0007669"/>
    <property type="project" value="InterPro"/>
</dbReference>
<evidence type="ECO:0000256" key="2">
    <source>
        <dbReference type="ARBA" id="ARBA00010199"/>
    </source>
</evidence>
<comment type="similarity">
    <text evidence="2">Belongs to the multi antimicrobial extrusion (MATE) (TC 2.A.66.1) family.</text>
</comment>
<feature type="compositionally biased region" description="Basic residues" evidence="6">
    <location>
        <begin position="144"/>
        <end position="164"/>
    </location>
</feature>
<keyword evidence="3 7" id="KW-0812">Transmembrane</keyword>
<dbReference type="InterPro" id="IPR045069">
    <property type="entry name" value="MATE_euk"/>
</dbReference>
<feature type="transmembrane region" description="Helical" evidence="7">
    <location>
        <begin position="444"/>
        <end position="466"/>
    </location>
</feature>
<comment type="subcellular location">
    <subcellularLocation>
        <location evidence="1">Membrane</location>
        <topology evidence="1">Multi-pass membrane protein</topology>
    </subcellularLocation>
</comment>
<evidence type="ECO:0000256" key="4">
    <source>
        <dbReference type="ARBA" id="ARBA00022989"/>
    </source>
</evidence>
<feature type="region of interest" description="Disordered" evidence="6">
    <location>
        <begin position="188"/>
        <end position="220"/>
    </location>
</feature>
<dbReference type="CDD" id="cd13132">
    <property type="entry name" value="MATE_eukaryotic"/>
    <property type="match status" value="1"/>
</dbReference>
<dbReference type="OrthoDB" id="2126698at2759"/>
<evidence type="ECO:0000256" key="7">
    <source>
        <dbReference type="SAM" id="Phobius"/>
    </source>
</evidence>
<keyword evidence="9" id="KW-1185">Reference proteome</keyword>
<feature type="transmembrane region" description="Helical" evidence="7">
    <location>
        <begin position="671"/>
        <end position="690"/>
    </location>
</feature>
<dbReference type="STRING" id="879819.A0A0J0XD85"/>
<dbReference type="GO" id="GO:0015297">
    <property type="term" value="F:antiporter activity"/>
    <property type="evidence" value="ECO:0007669"/>
    <property type="project" value="InterPro"/>
</dbReference>
<proteinExistence type="inferred from homology"/>
<dbReference type="NCBIfam" id="TIGR00797">
    <property type="entry name" value="matE"/>
    <property type="match status" value="1"/>
</dbReference>
<feature type="region of interest" description="Disordered" evidence="6">
    <location>
        <begin position="745"/>
        <end position="814"/>
    </location>
</feature>
<organism evidence="8 9">
    <name type="scientific">Cutaneotrichosporon oleaginosum</name>
    <dbReference type="NCBI Taxonomy" id="879819"/>
    <lineage>
        <taxon>Eukaryota</taxon>
        <taxon>Fungi</taxon>
        <taxon>Dikarya</taxon>
        <taxon>Basidiomycota</taxon>
        <taxon>Agaricomycotina</taxon>
        <taxon>Tremellomycetes</taxon>
        <taxon>Trichosporonales</taxon>
        <taxon>Trichosporonaceae</taxon>
        <taxon>Cutaneotrichosporon</taxon>
    </lineage>
</organism>
<feature type="transmembrane region" description="Helical" evidence="7">
    <location>
        <begin position="535"/>
        <end position="555"/>
    </location>
</feature>
<dbReference type="GeneID" id="28982178"/>
<gene>
    <name evidence="8" type="ORF">CC85DRAFT_280141</name>
</gene>
<reference evidence="8 9" key="1">
    <citation type="submission" date="2015-03" db="EMBL/GenBank/DDBJ databases">
        <title>Genomics and transcriptomics of the oil-accumulating basidiomycete yeast T. oleaginosus allow insights into substrate utilization and the diverse evolutionary trajectories of mating systems in fungi.</title>
        <authorList>
            <consortium name="DOE Joint Genome Institute"/>
            <person name="Kourist R."/>
            <person name="Kracht O."/>
            <person name="Bracharz F."/>
            <person name="Lipzen A."/>
            <person name="Nolan M."/>
            <person name="Ohm R."/>
            <person name="Grigoriev I."/>
            <person name="Sun S."/>
            <person name="Heitman J."/>
            <person name="Bruck T."/>
            <person name="Nowrousian M."/>
        </authorList>
    </citation>
    <scope>NUCLEOTIDE SEQUENCE [LARGE SCALE GENOMIC DNA]</scope>
    <source>
        <strain evidence="8 9">IBC0246</strain>
    </source>
</reference>
<dbReference type="GO" id="GO:0016020">
    <property type="term" value="C:membrane"/>
    <property type="evidence" value="ECO:0007669"/>
    <property type="project" value="UniProtKB-SubCell"/>
</dbReference>
<feature type="transmembrane region" description="Helical" evidence="7">
    <location>
        <begin position="377"/>
        <end position="395"/>
    </location>
</feature>
<dbReference type="InterPro" id="IPR002528">
    <property type="entry name" value="MATE_fam"/>
</dbReference>
<evidence type="ECO:0000256" key="5">
    <source>
        <dbReference type="ARBA" id="ARBA00023136"/>
    </source>
</evidence>
<evidence type="ECO:0000256" key="6">
    <source>
        <dbReference type="SAM" id="MobiDB-lite"/>
    </source>
</evidence>
<evidence type="ECO:0000256" key="1">
    <source>
        <dbReference type="ARBA" id="ARBA00004141"/>
    </source>
</evidence>
<feature type="compositionally biased region" description="Basic and acidic residues" evidence="6">
    <location>
        <begin position="72"/>
        <end position="83"/>
    </location>
</feature>
<dbReference type="AlphaFoldDB" id="A0A0J0XD85"/>
<dbReference type="RefSeq" id="XP_018275527.1">
    <property type="nucleotide sequence ID" value="XM_018421575.1"/>
</dbReference>
<feature type="transmembrane region" description="Helical" evidence="7">
    <location>
        <begin position="472"/>
        <end position="498"/>
    </location>
</feature>
<name>A0A0J0XD85_9TREE</name>
<feature type="compositionally biased region" description="Basic and acidic residues" evidence="6">
    <location>
        <begin position="781"/>
        <end position="790"/>
    </location>
</feature>
<sequence>MSSNFPHSTLATSLSTSPYTLQNNLESLIQRRRASNATYRPLRWSGERTSISGAIPQLHREHSEASVGGEEIFPHDIDEDGKAPSETSSVAEDSGRGRGSRRVSFTGRGARGPDYGAVANSEPLQAPDLTTMPVPGAPPGTSRSRSKGRTPPRHVVRPMTKARRQAALEAGASASAIANVEANGSVISVLSEPEGDRERRPQSPPTRGRGRSADRRPISPHVSFRPLYQLEEDEEAAARLAARSNLYLPGTSKPGEPLSDDPATALEAADLDLPIDACGHEVRTWRSALGVELPLLIRSTIPVFFTQLAEYSLSLASVVSIGHLGTKDLAASSLANMTASVTCFSIMQGLATSLDTLLPAAWTGADRRHVGLWTMRCTVVMIVAMVPMFVLWFNIEVVLLWLRQDPHVASLAGTYLAWLSIGIPGYAGNVVLKKYLQSQNIMHIPTYVLFVVAPLNVLLNWLLVWGPKPVRLGFIGGAVATAFSFNLTFIMLFVYVIWWGPRDSLHPFSLRHIFSRLGTVTQLGLAGTVMLSSEWWAWEVCALAAALLGSTALAAQSVLLSTCSTLYQFPAALGVAASVRVGNLLGAGRAWEAKWAARAAFILATGFALFNSFICVVFRHQWGYLFNGDPEVVAMVAEVMPWMGLFQVTDGLSGAANAIMRALALHSIGAIVNFTAYYGVGIPFGLWLTFRHHMSLVGIWIGLAVALLYGSAIGVAIVWRTNWDQGVERVRQRLGLGPLEHDAKFADDSSGFDEGACGSSPGDGERSGDTSRIYRSPHAGWESDRSDHSDMGTPRPKPKQLNGNHDPERQALLA</sequence>
<feature type="transmembrane region" description="Helical" evidence="7">
    <location>
        <begin position="599"/>
        <end position="619"/>
    </location>
</feature>
<evidence type="ECO:0000256" key="3">
    <source>
        <dbReference type="ARBA" id="ARBA00022692"/>
    </source>
</evidence>
<feature type="transmembrane region" description="Helical" evidence="7">
    <location>
        <begin position="415"/>
        <end position="432"/>
    </location>
</feature>
<feature type="region of interest" description="Disordered" evidence="6">
    <location>
        <begin position="72"/>
        <end position="164"/>
    </location>
</feature>
<dbReference type="Pfam" id="PF01554">
    <property type="entry name" value="MatE"/>
    <property type="match status" value="2"/>
</dbReference>
<keyword evidence="5 7" id="KW-0472">Membrane</keyword>